<dbReference type="Proteomes" id="UP001438292">
    <property type="component" value="Unassembled WGS sequence"/>
</dbReference>
<accession>A0ABV0H963</accession>
<reference evidence="1 2" key="1">
    <citation type="submission" date="2024-05" db="EMBL/GenBank/DDBJ databases">
        <authorList>
            <person name="De Oliveira J.P."/>
            <person name="Noriler S.A."/>
            <person name="De Oliveira A.G."/>
            <person name="Sipoli D.S."/>
        </authorList>
    </citation>
    <scope>NUCLEOTIDE SEQUENCE [LARGE SCALE GENOMIC DNA]</scope>
    <source>
        <strain evidence="1 2">LABIM186</strain>
    </source>
</reference>
<keyword evidence="2" id="KW-1185">Reference proteome</keyword>
<sequence length="129" mass="14499">MFEFITAKEIAEKLKGKLPSDFKNFEALTCHSAEASAPNSLNYSDLEKATKTTTSEEIGKREAYAQTLVNELKHRGSFNEARVKGYVGAVIVDSTGKGRRSIVKTDDYNETVMLGRDVKYYFDPSEFKK</sequence>
<dbReference type="EMBL" id="JBDQQU010000120">
    <property type="protein sequence ID" value="MEO3956630.1"/>
    <property type="molecule type" value="Genomic_DNA"/>
</dbReference>
<proteinExistence type="predicted"/>
<dbReference type="RefSeq" id="WP_346196276.1">
    <property type="nucleotide sequence ID" value="NZ_JBDJHV010000048.1"/>
</dbReference>
<evidence type="ECO:0000313" key="2">
    <source>
        <dbReference type="Proteomes" id="UP001438292"/>
    </source>
</evidence>
<evidence type="ECO:0000313" key="1">
    <source>
        <dbReference type="EMBL" id="MEO3956630.1"/>
    </source>
</evidence>
<gene>
    <name evidence="1" type="ORF">ABH309_19500</name>
</gene>
<name>A0ABV0H963_9NEIS</name>
<protein>
    <submittedName>
        <fullName evidence="1">Uncharacterized protein</fullName>
    </submittedName>
</protein>
<organism evidence="1 2">
    <name type="scientific">Chromobacterium piscinae</name>
    <dbReference type="NCBI Taxonomy" id="686831"/>
    <lineage>
        <taxon>Bacteria</taxon>
        <taxon>Pseudomonadati</taxon>
        <taxon>Pseudomonadota</taxon>
        <taxon>Betaproteobacteria</taxon>
        <taxon>Neisseriales</taxon>
        <taxon>Chromobacteriaceae</taxon>
        <taxon>Chromobacterium</taxon>
    </lineage>
</organism>
<comment type="caution">
    <text evidence="1">The sequence shown here is derived from an EMBL/GenBank/DDBJ whole genome shotgun (WGS) entry which is preliminary data.</text>
</comment>